<comment type="similarity">
    <text evidence="2 11">Belongs to the diacylglycerol acyltransferase family.</text>
</comment>
<dbReference type="PANTHER" id="PTHR12317">
    <property type="entry name" value="DIACYLGLYCEROL O-ACYLTRANSFERASE"/>
    <property type="match status" value="1"/>
</dbReference>
<evidence type="ECO:0000313" key="12">
    <source>
        <dbReference type="EMBL" id="GMI39788.1"/>
    </source>
</evidence>
<keyword evidence="3" id="KW-0444">Lipid biosynthesis</keyword>
<sequence length="343" mass="38057">MKNKPTIRTSKHTPNSPLALLAIILWLGGMGIVTVAITSLLLPTPNTYKYILSTVLVILSILPLPKHDKQQRLGWMLGDWIMGRAREYFGLTVHLSNASALSSTAELHCHEGKGGVILALEPHDVLPYPLFAFNSALDLVPELPNGRGLMTSIVFKIPFVRHIYIYCRAGDVSRKNFSKHLKAGHTVVFIPGGVQEVILLGDDNPDEIILYLKKRKGFVKLALEHGSSIIPAFSFGVDGSYGYWLPKGKIVEKVGRAIGFLPMIFWGRWGLPLGFARPNKISMVVGEAIEVGKGGKPGKPIKREDIDPKDIERVHDVFCEKMVELFENHKDLYGYGGRTLKIM</sequence>
<dbReference type="GO" id="GO:0004144">
    <property type="term" value="F:diacylglycerol O-acyltransferase activity"/>
    <property type="evidence" value="ECO:0007669"/>
    <property type="project" value="TreeGrafter"/>
</dbReference>
<keyword evidence="10" id="KW-0012">Acyltransferase</keyword>
<evidence type="ECO:0000256" key="5">
    <source>
        <dbReference type="ARBA" id="ARBA00022692"/>
    </source>
</evidence>
<keyword evidence="6 11" id="KW-0256">Endoplasmic reticulum</keyword>
<dbReference type="OrthoDB" id="264532at2759"/>
<comment type="caution">
    <text evidence="12">The sequence shown here is derived from an EMBL/GenBank/DDBJ whole genome shotgun (WGS) entry which is preliminary data.</text>
</comment>
<evidence type="ECO:0000256" key="11">
    <source>
        <dbReference type="RuleBase" id="RU367023"/>
    </source>
</evidence>
<evidence type="ECO:0000256" key="9">
    <source>
        <dbReference type="ARBA" id="ARBA00023136"/>
    </source>
</evidence>
<comment type="caution">
    <text evidence="11">Lacks conserved residue(s) required for the propagation of feature annotation.</text>
</comment>
<gene>
    <name evidence="12" type="ORF">TrCOL_g3932</name>
</gene>
<evidence type="ECO:0000313" key="13">
    <source>
        <dbReference type="Proteomes" id="UP001165065"/>
    </source>
</evidence>
<name>A0A9W7G8C8_9STRA</name>
<dbReference type="AlphaFoldDB" id="A0A9W7G8C8"/>
<reference evidence="13" key="1">
    <citation type="journal article" date="2023" name="Commun. Biol.">
        <title>Genome analysis of Parmales, the sister group of diatoms, reveals the evolutionary specialization of diatoms from phago-mixotrophs to photoautotrophs.</title>
        <authorList>
            <person name="Ban H."/>
            <person name="Sato S."/>
            <person name="Yoshikawa S."/>
            <person name="Yamada K."/>
            <person name="Nakamura Y."/>
            <person name="Ichinomiya M."/>
            <person name="Sato N."/>
            <person name="Blanc-Mathieu R."/>
            <person name="Endo H."/>
            <person name="Kuwata A."/>
            <person name="Ogata H."/>
        </authorList>
    </citation>
    <scope>NUCLEOTIDE SEQUENCE [LARGE SCALE GENOMIC DNA]</scope>
</reference>
<evidence type="ECO:0000256" key="4">
    <source>
        <dbReference type="ARBA" id="ARBA00022679"/>
    </source>
</evidence>
<keyword evidence="13" id="KW-1185">Reference proteome</keyword>
<dbReference type="Pfam" id="PF03982">
    <property type="entry name" value="DAGAT"/>
    <property type="match status" value="1"/>
</dbReference>
<evidence type="ECO:0000256" key="7">
    <source>
        <dbReference type="ARBA" id="ARBA00022989"/>
    </source>
</evidence>
<keyword evidence="4 11" id="KW-0808">Transferase</keyword>
<dbReference type="GO" id="GO:0005789">
    <property type="term" value="C:endoplasmic reticulum membrane"/>
    <property type="evidence" value="ECO:0007669"/>
    <property type="project" value="UniProtKB-SubCell"/>
</dbReference>
<organism evidence="12 13">
    <name type="scientific">Triparma columacea</name>
    <dbReference type="NCBI Taxonomy" id="722753"/>
    <lineage>
        <taxon>Eukaryota</taxon>
        <taxon>Sar</taxon>
        <taxon>Stramenopiles</taxon>
        <taxon>Ochrophyta</taxon>
        <taxon>Bolidophyceae</taxon>
        <taxon>Parmales</taxon>
        <taxon>Triparmaceae</taxon>
        <taxon>Triparma</taxon>
    </lineage>
</organism>
<evidence type="ECO:0000256" key="8">
    <source>
        <dbReference type="ARBA" id="ARBA00023098"/>
    </source>
</evidence>
<feature type="transmembrane region" description="Helical" evidence="11">
    <location>
        <begin position="20"/>
        <end position="42"/>
    </location>
</feature>
<dbReference type="InterPro" id="IPR007130">
    <property type="entry name" value="DAGAT"/>
</dbReference>
<dbReference type="EMBL" id="BRYA01000111">
    <property type="protein sequence ID" value="GMI39788.1"/>
    <property type="molecule type" value="Genomic_DNA"/>
</dbReference>
<proteinExistence type="inferred from homology"/>
<dbReference type="CDD" id="cd07987">
    <property type="entry name" value="LPLAT_MGAT-like"/>
    <property type="match status" value="1"/>
</dbReference>
<evidence type="ECO:0000256" key="3">
    <source>
        <dbReference type="ARBA" id="ARBA00022516"/>
    </source>
</evidence>
<evidence type="ECO:0000256" key="6">
    <source>
        <dbReference type="ARBA" id="ARBA00022824"/>
    </source>
</evidence>
<accession>A0A9W7G8C8</accession>
<evidence type="ECO:0000256" key="10">
    <source>
        <dbReference type="ARBA" id="ARBA00023315"/>
    </source>
</evidence>
<keyword evidence="5 11" id="KW-0812">Transmembrane</keyword>
<dbReference type="Proteomes" id="UP001165065">
    <property type="component" value="Unassembled WGS sequence"/>
</dbReference>
<protein>
    <recommendedName>
        <fullName evidence="11">Acyltransferase</fullName>
        <ecNumber evidence="11">2.3.1.-</ecNumber>
    </recommendedName>
</protein>
<keyword evidence="7 11" id="KW-1133">Transmembrane helix</keyword>
<evidence type="ECO:0000256" key="2">
    <source>
        <dbReference type="ARBA" id="ARBA00005420"/>
    </source>
</evidence>
<evidence type="ECO:0000256" key="1">
    <source>
        <dbReference type="ARBA" id="ARBA00004477"/>
    </source>
</evidence>
<comment type="subcellular location">
    <subcellularLocation>
        <location evidence="1 11">Endoplasmic reticulum membrane</location>
        <topology evidence="1 11">Multi-pass membrane protein</topology>
    </subcellularLocation>
</comment>
<dbReference type="GO" id="GO:0019432">
    <property type="term" value="P:triglyceride biosynthetic process"/>
    <property type="evidence" value="ECO:0007669"/>
    <property type="project" value="TreeGrafter"/>
</dbReference>
<dbReference type="PANTHER" id="PTHR12317:SF63">
    <property type="entry name" value="DIACYLGLYCEROL O-ACYLTRANSFERASE 2"/>
    <property type="match status" value="1"/>
</dbReference>
<keyword evidence="8" id="KW-0443">Lipid metabolism</keyword>
<keyword evidence="9 11" id="KW-0472">Membrane</keyword>
<dbReference type="EC" id="2.3.1.-" evidence="11"/>